<feature type="compositionally biased region" description="Polar residues" evidence="1">
    <location>
        <begin position="184"/>
        <end position="198"/>
    </location>
</feature>
<dbReference type="Proteomes" id="UP000009046">
    <property type="component" value="Unassembled WGS sequence"/>
</dbReference>
<dbReference type="HOGENOM" id="CLU_547805_0_0_1"/>
<feature type="region of interest" description="Disordered" evidence="1">
    <location>
        <begin position="151"/>
        <end position="200"/>
    </location>
</feature>
<dbReference type="eggNOG" id="ENOG502S0TW">
    <property type="taxonomic scope" value="Eukaryota"/>
</dbReference>
<accession>E0W423</accession>
<gene>
    <name evidence="3" type="primary">8239778</name>
    <name evidence="2" type="ORF">Phum_PHUM614410</name>
</gene>
<evidence type="ECO:0000313" key="3">
    <source>
        <dbReference type="EnsemblMetazoa" id="PHUM614410-PA"/>
    </source>
</evidence>
<feature type="compositionally biased region" description="Polar residues" evidence="1">
    <location>
        <begin position="26"/>
        <end position="35"/>
    </location>
</feature>
<reference evidence="2" key="2">
    <citation type="submission" date="2007-04" db="EMBL/GenBank/DDBJ databases">
        <title>The genome of the human body louse.</title>
        <authorList>
            <consortium name="The Human Body Louse Genome Consortium"/>
            <person name="Kirkness E."/>
            <person name="Walenz B."/>
            <person name="Hass B."/>
            <person name="Bruggner R."/>
            <person name="Strausberg R."/>
        </authorList>
    </citation>
    <scope>NUCLEOTIDE SEQUENCE</scope>
    <source>
        <strain evidence="2">USDA</strain>
    </source>
</reference>
<dbReference type="InParanoid" id="E0W423"/>
<dbReference type="VEuPathDB" id="VectorBase:PHUM614410"/>
<dbReference type="STRING" id="121224.E0W423"/>
<evidence type="ECO:0000313" key="2">
    <source>
        <dbReference type="EMBL" id="EEB20379.1"/>
    </source>
</evidence>
<dbReference type="EMBL" id="AAZO01007508">
    <property type="status" value="NOT_ANNOTATED_CDS"/>
    <property type="molecule type" value="Genomic_DNA"/>
</dbReference>
<feature type="compositionally biased region" description="Low complexity" evidence="1">
    <location>
        <begin position="151"/>
        <end position="168"/>
    </location>
</feature>
<reference evidence="2" key="1">
    <citation type="submission" date="2007-04" db="EMBL/GenBank/DDBJ databases">
        <title>Annotation of Pediculus humanus corporis strain USDA.</title>
        <authorList>
            <person name="Kirkness E."/>
            <person name="Hannick L."/>
            <person name="Hass B."/>
            <person name="Bruggner R."/>
            <person name="Lawson D."/>
            <person name="Bidwell S."/>
            <person name="Joardar V."/>
            <person name="Caler E."/>
            <person name="Walenz B."/>
            <person name="Inman J."/>
            <person name="Schobel S."/>
            <person name="Galinsky K."/>
            <person name="Amedeo P."/>
            <person name="Strausberg R."/>
        </authorList>
    </citation>
    <scope>NUCLEOTIDE SEQUENCE</scope>
    <source>
        <strain evidence="2">USDA</strain>
    </source>
</reference>
<sequence>MEGIVCTFPRGSQGCAQFKRREGQNETDNSSNVSDNGKDNLANLSHHITPTKTRGKRRVNSLMSHRYQQRQTGELNGESKHVDNKINDVKEIDIKKENVKTERLSPMSMTTTTTTTTTTSAISSMTTSTTSTSVANNANAAAAAAAAVAHGDNNSNSSRSGTPSSSYPGTPPGCIADSREHGSSPLNTSSSHGQSGSHLKQMEQMMMSRNYSDFMRSLAAKYNNANPNDYFSSVRNGFPPSLDPRFSSFKSGAASSAFVGLMGPLTAAGSSPSNQQTISGSSLPSEQQTRHSSAKSQSDVFGPNFGVPSLNGLNPFGGGNINSLFPPMIDMSSTQALLSMVRTASAQNQAQLENLSSASTPVSKKIKKEITKDGLYENILNLPLLDALRTKDLSKISTKNRSISPNLVQKKNLQNSLNNLQNTISSLNVRTSPNRANASPRCSSLCGADGKACSDSEGQSIAHWTVEDVCSFVSSIDICAEYEKSRALLSPSPLATDF</sequence>
<evidence type="ECO:0000256" key="1">
    <source>
        <dbReference type="SAM" id="MobiDB-lite"/>
    </source>
</evidence>
<dbReference type="KEGG" id="phu:Phum_PHUM614410"/>
<dbReference type="EMBL" id="DS235886">
    <property type="protein sequence ID" value="EEB20379.1"/>
    <property type="molecule type" value="Genomic_DNA"/>
</dbReference>
<dbReference type="OrthoDB" id="8196035at2759"/>
<feature type="region of interest" description="Disordered" evidence="1">
    <location>
        <begin position="17"/>
        <end position="45"/>
    </location>
</feature>
<evidence type="ECO:0000313" key="4">
    <source>
        <dbReference type="Proteomes" id="UP000009046"/>
    </source>
</evidence>
<feature type="compositionally biased region" description="Polar residues" evidence="1">
    <location>
        <begin position="268"/>
        <end position="299"/>
    </location>
</feature>
<dbReference type="AlphaFoldDB" id="E0W423"/>
<dbReference type="OMA" id="DICAEYE"/>
<keyword evidence="4" id="KW-1185">Reference proteome</keyword>
<name>E0W423_PEDHC</name>
<feature type="region of interest" description="Disordered" evidence="1">
    <location>
        <begin position="268"/>
        <end position="301"/>
    </location>
</feature>
<dbReference type="EnsemblMetazoa" id="PHUM614410-RA">
    <property type="protein sequence ID" value="PHUM614410-PA"/>
    <property type="gene ID" value="PHUM614410"/>
</dbReference>
<reference evidence="3" key="3">
    <citation type="submission" date="2020-05" db="UniProtKB">
        <authorList>
            <consortium name="EnsemblMetazoa"/>
        </authorList>
    </citation>
    <scope>IDENTIFICATION</scope>
    <source>
        <strain evidence="3">USDA</strain>
    </source>
</reference>
<protein>
    <submittedName>
        <fullName evidence="2 3">Suppressor protein SRP40, putative</fullName>
    </submittedName>
</protein>
<dbReference type="CTD" id="8239778"/>
<dbReference type="GeneID" id="8239778"/>
<proteinExistence type="predicted"/>
<organism>
    <name type="scientific">Pediculus humanus subsp. corporis</name>
    <name type="common">Body louse</name>
    <dbReference type="NCBI Taxonomy" id="121224"/>
    <lineage>
        <taxon>Eukaryota</taxon>
        <taxon>Metazoa</taxon>
        <taxon>Ecdysozoa</taxon>
        <taxon>Arthropoda</taxon>
        <taxon>Hexapoda</taxon>
        <taxon>Insecta</taxon>
        <taxon>Pterygota</taxon>
        <taxon>Neoptera</taxon>
        <taxon>Paraneoptera</taxon>
        <taxon>Psocodea</taxon>
        <taxon>Troctomorpha</taxon>
        <taxon>Phthiraptera</taxon>
        <taxon>Anoplura</taxon>
        <taxon>Pediculidae</taxon>
        <taxon>Pediculus</taxon>
    </lineage>
</organism>
<dbReference type="RefSeq" id="XP_002433117.1">
    <property type="nucleotide sequence ID" value="XM_002433072.1"/>
</dbReference>